<keyword evidence="3" id="KW-1185">Reference proteome</keyword>
<evidence type="ECO:0000313" key="2">
    <source>
        <dbReference type="EMBL" id="KAK4359121.1"/>
    </source>
</evidence>
<gene>
    <name evidence="2" type="ORF">RND71_021350</name>
</gene>
<feature type="region of interest" description="Disordered" evidence="1">
    <location>
        <begin position="1"/>
        <end position="149"/>
    </location>
</feature>
<feature type="compositionally biased region" description="Polar residues" evidence="1">
    <location>
        <begin position="1"/>
        <end position="14"/>
    </location>
</feature>
<accession>A0AAE1RY76</accession>
<dbReference type="GO" id="GO:0003677">
    <property type="term" value="F:DNA binding"/>
    <property type="evidence" value="ECO:0007669"/>
    <property type="project" value="InterPro"/>
</dbReference>
<comment type="caution">
    <text evidence="2">The sequence shown here is derived from an EMBL/GenBank/DDBJ whole genome shotgun (WGS) entry which is preliminary data.</text>
</comment>
<evidence type="ECO:0000313" key="3">
    <source>
        <dbReference type="Proteomes" id="UP001291623"/>
    </source>
</evidence>
<dbReference type="AlphaFoldDB" id="A0AAE1RY76"/>
<reference evidence="2" key="1">
    <citation type="submission" date="2023-12" db="EMBL/GenBank/DDBJ databases">
        <title>Genome assembly of Anisodus tanguticus.</title>
        <authorList>
            <person name="Wang Y.-J."/>
        </authorList>
    </citation>
    <scope>NUCLEOTIDE SEQUENCE</scope>
    <source>
        <strain evidence="2">KB-2021</strain>
        <tissue evidence="2">Leaf</tissue>
    </source>
</reference>
<dbReference type="Proteomes" id="UP001291623">
    <property type="component" value="Unassembled WGS sequence"/>
</dbReference>
<dbReference type="PRINTS" id="PR00929">
    <property type="entry name" value="ATHOOK"/>
</dbReference>
<organism evidence="2 3">
    <name type="scientific">Anisodus tanguticus</name>
    <dbReference type="NCBI Taxonomy" id="243964"/>
    <lineage>
        <taxon>Eukaryota</taxon>
        <taxon>Viridiplantae</taxon>
        <taxon>Streptophyta</taxon>
        <taxon>Embryophyta</taxon>
        <taxon>Tracheophyta</taxon>
        <taxon>Spermatophyta</taxon>
        <taxon>Magnoliopsida</taxon>
        <taxon>eudicotyledons</taxon>
        <taxon>Gunneridae</taxon>
        <taxon>Pentapetalae</taxon>
        <taxon>asterids</taxon>
        <taxon>lamiids</taxon>
        <taxon>Solanales</taxon>
        <taxon>Solanaceae</taxon>
        <taxon>Solanoideae</taxon>
        <taxon>Hyoscyameae</taxon>
        <taxon>Anisodus</taxon>
    </lineage>
</organism>
<feature type="compositionally biased region" description="Low complexity" evidence="1">
    <location>
        <begin position="81"/>
        <end position="98"/>
    </location>
</feature>
<protein>
    <submittedName>
        <fullName evidence="2">Uncharacterized protein</fullName>
    </submittedName>
</protein>
<dbReference type="InterPro" id="IPR017956">
    <property type="entry name" value="AT_hook_DNA-bd_motif"/>
</dbReference>
<dbReference type="SMART" id="SM00384">
    <property type="entry name" value="AT_hook"/>
    <property type="match status" value="3"/>
</dbReference>
<proteinExistence type="predicted"/>
<dbReference type="EMBL" id="JAVYJV010000011">
    <property type="protein sequence ID" value="KAK4359121.1"/>
    <property type="molecule type" value="Genomic_DNA"/>
</dbReference>
<evidence type="ECO:0000256" key="1">
    <source>
        <dbReference type="SAM" id="MobiDB-lite"/>
    </source>
</evidence>
<sequence length="195" mass="21643">MTNMKMWPQYNNPSIAPVIKSMLGRPQKTKRKEANETRKSGKLPRTGMQMTCSSCGGKNHNKRSCHKDGTKTVGTSNGGISTTASQTTAAARSSNAARPRGRPRKAPVVPETPPRSRGRPRKETSAPKAPPRPRGRPRKEPTVVASPRPRKEPELLLLLLLMLLLEQEKGQVVLPLLLYQEEKLLTLIKDLRQMV</sequence>
<name>A0AAE1RY76_9SOLA</name>